<protein>
    <submittedName>
        <fullName evidence="6">ATP-binding cassette domain-containing protein</fullName>
    </submittedName>
</protein>
<feature type="region of interest" description="Disordered" evidence="4">
    <location>
        <begin position="70"/>
        <end position="97"/>
    </location>
</feature>
<keyword evidence="6" id="KW-0547">Nucleotide-binding</keyword>
<feature type="domain" description="ABC transporter" evidence="5">
    <location>
        <begin position="18"/>
        <end position="64"/>
    </location>
</feature>
<evidence type="ECO:0000256" key="1">
    <source>
        <dbReference type="ARBA" id="ARBA00005417"/>
    </source>
</evidence>
<keyword evidence="2" id="KW-0813">Transport</keyword>
<evidence type="ECO:0000256" key="4">
    <source>
        <dbReference type="SAM" id="MobiDB-lite"/>
    </source>
</evidence>
<evidence type="ECO:0000256" key="3">
    <source>
        <dbReference type="ARBA" id="ARBA00022970"/>
    </source>
</evidence>
<dbReference type="EMBL" id="JAUFRC010000002">
    <property type="protein sequence ID" value="MDN3713816.1"/>
    <property type="molecule type" value="Genomic_DNA"/>
</dbReference>
<reference evidence="7" key="1">
    <citation type="journal article" date="2019" name="Int. J. Syst. Evol. Microbiol.">
        <title>The Global Catalogue of Microorganisms (GCM) 10K type strain sequencing project: providing services to taxonomists for standard genome sequencing and annotation.</title>
        <authorList>
            <consortium name="The Broad Institute Genomics Platform"/>
            <consortium name="The Broad Institute Genome Sequencing Center for Infectious Disease"/>
            <person name="Wu L."/>
            <person name="Ma J."/>
        </authorList>
    </citation>
    <scope>NUCLEOTIDE SEQUENCE [LARGE SCALE GENOMIC DNA]</scope>
    <source>
        <strain evidence="7">CECT 8482</strain>
    </source>
</reference>
<evidence type="ECO:0000313" key="7">
    <source>
        <dbReference type="Proteomes" id="UP001243846"/>
    </source>
</evidence>
<dbReference type="InterPro" id="IPR003439">
    <property type="entry name" value="ABC_transporter-like_ATP-bd"/>
</dbReference>
<dbReference type="Gene3D" id="3.40.50.300">
    <property type="entry name" value="P-loop containing nucleotide triphosphate hydrolases"/>
    <property type="match status" value="1"/>
</dbReference>
<dbReference type="SUPFAM" id="SSF52540">
    <property type="entry name" value="P-loop containing nucleoside triphosphate hydrolases"/>
    <property type="match status" value="1"/>
</dbReference>
<proteinExistence type="inferred from homology"/>
<dbReference type="InterPro" id="IPR052156">
    <property type="entry name" value="BCAA_Transport_ATP-bd_LivF"/>
</dbReference>
<comment type="similarity">
    <text evidence="1">Belongs to the ABC transporter superfamily.</text>
</comment>
<accession>A0ABT8DBT4</accession>
<dbReference type="Proteomes" id="UP001243846">
    <property type="component" value="Unassembled WGS sequence"/>
</dbReference>
<keyword evidence="3" id="KW-0029">Amino-acid transport</keyword>
<dbReference type="PANTHER" id="PTHR43820">
    <property type="entry name" value="HIGH-AFFINITY BRANCHED-CHAIN AMINO ACID TRANSPORT ATP-BINDING PROTEIN LIVF"/>
    <property type="match status" value="1"/>
</dbReference>
<evidence type="ECO:0000313" key="6">
    <source>
        <dbReference type="EMBL" id="MDN3713816.1"/>
    </source>
</evidence>
<keyword evidence="6" id="KW-0067">ATP-binding</keyword>
<comment type="caution">
    <text evidence="6">The sequence shown here is derived from an EMBL/GenBank/DDBJ whole genome shotgun (WGS) entry which is preliminary data.</text>
</comment>
<organism evidence="6 7">
    <name type="scientific">Paracoccus cavernae</name>
    <dbReference type="NCBI Taxonomy" id="1571207"/>
    <lineage>
        <taxon>Bacteria</taxon>
        <taxon>Pseudomonadati</taxon>
        <taxon>Pseudomonadota</taxon>
        <taxon>Alphaproteobacteria</taxon>
        <taxon>Rhodobacterales</taxon>
        <taxon>Paracoccaceae</taxon>
        <taxon>Paracoccus</taxon>
    </lineage>
</organism>
<dbReference type="PANTHER" id="PTHR43820:SF4">
    <property type="entry name" value="HIGH-AFFINITY BRANCHED-CHAIN AMINO ACID TRANSPORT ATP-BINDING PROTEIN LIVF"/>
    <property type="match status" value="1"/>
</dbReference>
<gene>
    <name evidence="6" type="ORF">QWZ10_22345</name>
</gene>
<evidence type="ECO:0000256" key="2">
    <source>
        <dbReference type="ARBA" id="ARBA00022448"/>
    </source>
</evidence>
<evidence type="ECO:0000259" key="5">
    <source>
        <dbReference type="Pfam" id="PF00005"/>
    </source>
</evidence>
<dbReference type="Pfam" id="PF00005">
    <property type="entry name" value="ABC_tran"/>
    <property type="match status" value="1"/>
</dbReference>
<dbReference type="InterPro" id="IPR027417">
    <property type="entry name" value="P-loop_NTPase"/>
</dbReference>
<name>A0ABT8DBT4_9RHOB</name>
<dbReference type="GO" id="GO:0005524">
    <property type="term" value="F:ATP binding"/>
    <property type="evidence" value="ECO:0007669"/>
    <property type="project" value="UniProtKB-KW"/>
</dbReference>
<keyword evidence="7" id="KW-1185">Reference proteome</keyword>
<sequence>MLLDATGLSVGHSGNAALQGVDLAVGAGEVLGLLGPNGVGKTTLFRSLLGLLPLLGGTVSLAGPRFAISGGARSPAGSPMCRRRKTCPSPSAPAILS</sequence>